<keyword evidence="5" id="KW-1133">Transmembrane helix</keyword>
<dbReference type="Gene3D" id="3.40.50.10330">
    <property type="entry name" value="Probable inorganic polyphosphate/atp-NAD kinase, domain 1"/>
    <property type="match status" value="1"/>
</dbReference>
<dbReference type="Gene3D" id="2.60.200.40">
    <property type="match status" value="1"/>
</dbReference>
<dbReference type="InterPro" id="IPR000326">
    <property type="entry name" value="PAP2/HPO"/>
</dbReference>
<keyword evidence="3" id="KW-0812">Transmembrane</keyword>
<keyword evidence="6" id="KW-0472">Membrane</keyword>
<dbReference type="InterPro" id="IPR001206">
    <property type="entry name" value="Diacylglycerol_kinase_cat_dom"/>
</dbReference>
<protein>
    <submittedName>
        <fullName evidence="9">Phosphoesterase</fullName>
    </submittedName>
</protein>
<evidence type="ECO:0000256" key="5">
    <source>
        <dbReference type="ARBA" id="ARBA00022989"/>
    </source>
</evidence>
<dbReference type="Pfam" id="PF00781">
    <property type="entry name" value="DAGK_cat"/>
    <property type="match status" value="1"/>
</dbReference>
<organism evidence="9 10">
    <name type="scientific">Streptomyces qinglanensis</name>
    <dbReference type="NCBI Taxonomy" id="943816"/>
    <lineage>
        <taxon>Bacteria</taxon>
        <taxon>Bacillati</taxon>
        <taxon>Actinomycetota</taxon>
        <taxon>Actinomycetes</taxon>
        <taxon>Kitasatosporales</taxon>
        <taxon>Streptomycetaceae</taxon>
        <taxon>Streptomyces</taxon>
    </lineage>
</organism>
<dbReference type="SMART" id="SM00014">
    <property type="entry name" value="acidPPc"/>
    <property type="match status" value="1"/>
</dbReference>
<dbReference type="GO" id="GO:0005886">
    <property type="term" value="C:plasma membrane"/>
    <property type="evidence" value="ECO:0007669"/>
    <property type="project" value="UniProtKB-SubCell"/>
</dbReference>
<feature type="compositionally biased region" description="Gly residues" evidence="7">
    <location>
        <begin position="11"/>
        <end position="23"/>
    </location>
</feature>
<comment type="caution">
    <text evidence="9">The sequence shown here is derived from an EMBL/GenBank/DDBJ whole genome shotgun (WGS) entry which is preliminary data.</text>
</comment>
<keyword evidence="2" id="KW-1003">Cell membrane</keyword>
<keyword evidence="4" id="KW-0378">Hydrolase</keyword>
<feature type="region of interest" description="Disordered" evidence="7">
    <location>
        <begin position="1"/>
        <end position="23"/>
    </location>
</feature>
<reference evidence="9 10" key="1">
    <citation type="journal article" date="2016" name="Front. Microbiol.">
        <title>Comparative Genomics Analysis of Streptomyces Species Reveals Their Adaptation to the Marine Environment and Their Diversity at the Genomic Level.</title>
        <authorList>
            <person name="Tian X."/>
            <person name="Zhang Z."/>
            <person name="Yang T."/>
            <person name="Chen M."/>
            <person name="Li J."/>
            <person name="Chen F."/>
            <person name="Yang J."/>
            <person name="Li W."/>
            <person name="Zhang B."/>
            <person name="Zhang Z."/>
            <person name="Wu J."/>
            <person name="Zhang C."/>
            <person name="Long L."/>
            <person name="Xiao J."/>
        </authorList>
    </citation>
    <scope>NUCLEOTIDE SEQUENCE [LARGE SCALE GENOMIC DNA]</scope>
    <source>
        <strain evidence="9 10">SCSIO M10379</strain>
    </source>
</reference>
<dbReference type="SMART" id="SM00046">
    <property type="entry name" value="DAGKc"/>
    <property type="match status" value="1"/>
</dbReference>
<evidence type="ECO:0000256" key="4">
    <source>
        <dbReference type="ARBA" id="ARBA00022801"/>
    </source>
</evidence>
<evidence type="ECO:0000313" key="9">
    <source>
        <dbReference type="EMBL" id="OEV01959.1"/>
    </source>
</evidence>
<dbReference type="RefSeq" id="WP_069990503.1">
    <property type="nucleotide sequence ID" value="NZ_LJGV01000021.1"/>
</dbReference>
<evidence type="ECO:0000256" key="6">
    <source>
        <dbReference type="ARBA" id="ARBA00023136"/>
    </source>
</evidence>
<dbReference type="EMBL" id="LJGV01000021">
    <property type="protein sequence ID" value="OEV01959.1"/>
    <property type="molecule type" value="Genomic_DNA"/>
</dbReference>
<dbReference type="InterPro" id="IPR036938">
    <property type="entry name" value="PAP2/HPO_sf"/>
</dbReference>
<feature type="domain" description="DAGKc" evidence="8">
    <location>
        <begin position="258"/>
        <end position="384"/>
    </location>
</feature>
<dbReference type="Pfam" id="PF01569">
    <property type="entry name" value="PAP2"/>
    <property type="match status" value="1"/>
</dbReference>
<dbReference type="PATRIC" id="fig|943816.4.peg.5347"/>
<comment type="subcellular location">
    <subcellularLocation>
        <location evidence="1">Cell membrane</location>
        <topology evidence="1">Multi-pass membrane protein</topology>
    </subcellularLocation>
</comment>
<evidence type="ECO:0000259" key="8">
    <source>
        <dbReference type="PROSITE" id="PS50146"/>
    </source>
</evidence>
<dbReference type="GO" id="GO:0016787">
    <property type="term" value="F:hydrolase activity"/>
    <property type="evidence" value="ECO:0007669"/>
    <property type="project" value="UniProtKB-KW"/>
</dbReference>
<dbReference type="AlphaFoldDB" id="A0A1E7KDF4"/>
<dbReference type="Gene3D" id="1.20.144.10">
    <property type="entry name" value="Phosphatidic acid phosphatase type 2/haloperoxidase"/>
    <property type="match status" value="1"/>
</dbReference>
<dbReference type="SUPFAM" id="SSF111331">
    <property type="entry name" value="NAD kinase/diacylglycerol kinase-like"/>
    <property type="match status" value="1"/>
</dbReference>
<dbReference type="InterPro" id="IPR016064">
    <property type="entry name" value="NAD/diacylglycerol_kinase_sf"/>
</dbReference>
<evidence type="ECO:0000256" key="2">
    <source>
        <dbReference type="ARBA" id="ARBA00022475"/>
    </source>
</evidence>
<gene>
    <name evidence="9" type="ORF">AN217_01320</name>
</gene>
<evidence type="ECO:0000256" key="7">
    <source>
        <dbReference type="SAM" id="MobiDB-lite"/>
    </source>
</evidence>
<evidence type="ECO:0000313" key="10">
    <source>
        <dbReference type="Proteomes" id="UP000175829"/>
    </source>
</evidence>
<dbReference type="SUPFAM" id="SSF48317">
    <property type="entry name" value="Acid phosphatase/Vanadium-dependent haloperoxidase"/>
    <property type="match status" value="1"/>
</dbReference>
<name>A0A1E7KDF4_9ACTN</name>
<proteinExistence type="predicted"/>
<dbReference type="Proteomes" id="UP000175829">
    <property type="component" value="Unassembled WGS sequence"/>
</dbReference>
<evidence type="ECO:0000256" key="3">
    <source>
        <dbReference type="ARBA" id="ARBA00022692"/>
    </source>
</evidence>
<dbReference type="PANTHER" id="PTHR14969:SF62">
    <property type="entry name" value="DECAPRENYLPHOSPHORYL-5-PHOSPHORIBOSE PHOSPHATASE RV3807C-RELATED"/>
    <property type="match status" value="1"/>
</dbReference>
<dbReference type="PANTHER" id="PTHR14969">
    <property type="entry name" value="SPHINGOSINE-1-PHOSPHATE PHOSPHOHYDROLASE"/>
    <property type="match status" value="1"/>
</dbReference>
<dbReference type="InterPro" id="IPR017438">
    <property type="entry name" value="ATP-NAD_kinase_N"/>
</dbReference>
<dbReference type="PROSITE" id="PS50146">
    <property type="entry name" value="DAGK"/>
    <property type="match status" value="1"/>
</dbReference>
<evidence type="ECO:0000256" key="1">
    <source>
        <dbReference type="ARBA" id="ARBA00004651"/>
    </source>
</evidence>
<sequence length="588" mass="60244">METHRHRGPRSGPGRGLVGGLGRGLADSVGRSQGWAVGAGMGAGRGTGAGATGAGGSAEGVRAALSRTFSAWDRSVFRSVAQRHWPRGERVLPRLSRTADHSKLWLGTAAAIALSGVGGPGARRGALRGLASVAVTSAVVNTVGKGAFGRSRPLLDEVPVIRRLKRLPTSTSFPSGHAASAAAFATAVTLESRGWGAAVLPVAASVAFSRVYTGVHYPSDVLAGAAIGTAAAFGVRAVLDARRQVPPAQPLVEAPALPGGRGLSVVVNPGSGSAASAREIGEALPEARVVHWDPDAEELPDLLAEQARRAAEEGGALGVFGGDGTVSAAARAALAHQVPLAVLPGGTLNHLALDLGIGSCADLAGAVGSGHAIAVDLARFAPPHRFAQTAVRHDAGGRGAESAETPEPGHEPGYFVNTFSLGAYGDLVEVRDRWRHRVGPWAAGLAAAVHVLRHSRPFEVRVNGRPQSLWLLFIGNCSYHTVGGGPGGARRFNLSDGMLDIHLVRAGRWARTRLVASALAGVLHRSPVHAAARGRRLHLAGIPDGTLCSYDGETAPAAPSLLIDKPASPLTVYRPLPAWLSGSSLPDG</sequence>
<accession>A0A1E7KDF4</accession>
<dbReference type="GO" id="GO:0016301">
    <property type="term" value="F:kinase activity"/>
    <property type="evidence" value="ECO:0007669"/>
    <property type="project" value="InterPro"/>
</dbReference>